<organism evidence="2 3">
    <name type="scientific">Ambispora gerdemannii</name>
    <dbReference type="NCBI Taxonomy" id="144530"/>
    <lineage>
        <taxon>Eukaryota</taxon>
        <taxon>Fungi</taxon>
        <taxon>Fungi incertae sedis</taxon>
        <taxon>Mucoromycota</taxon>
        <taxon>Glomeromycotina</taxon>
        <taxon>Glomeromycetes</taxon>
        <taxon>Archaeosporales</taxon>
        <taxon>Ambisporaceae</taxon>
        <taxon>Ambispora</taxon>
    </lineage>
</organism>
<protein>
    <submittedName>
        <fullName evidence="2">4414_t:CDS:1</fullName>
    </submittedName>
</protein>
<name>A0A9N8YP85_9GLOM</name>
<sequence>MSNQKSKNIIYETLKALGRSTKTTPLNESSSTDFFAQEYEQEGDIYLSESFLKFFGDSFVEEDIEEAIKRVQTEIEIAKQKSDDSSSSSGSEDEERVEKIEVKKFLNVLRKMIKRS</sequence>
<feature type="region of interest" description="Disordered" evidence="1">
    <location>
        <begin position="78"/>
        <end position="97"/>
    </location>
</feature>
<dbReference type="EMBL" id="CAJVPL010000041">
    <property type="protein sequence ID" value="CAG8437480.1"/>
    <property type="molecule type" value="Genomic_DNA"/>
</dbReference>
<reference evidence="2" key="1">
    <citation type="submission" date="2021-06" db="EMBL/GenBank/DDBJ databases">
        <authorList>
            <person name="Kallberg Y."/>
            <person name="Tangrot J."/>
            <person name="Rosling A."/>
        </authorList>
    </citation>
    <scope>NUCLEOTIDE SEQUENCE</scope>
    <source>
        <strain evidence="2">MT106</strain>
    </source>
</reference>
<evidence type="ECO:0000313" key="2">
    <source>
        <dbReference type="EMBL" id="CAG8437480.1"/>
    </source>
</evidence>
<evidence type="ECO:0000313" key="3">
    <source>
        <dbReference type="Proteomes" id="UP000789831"/>
    </source>
</evidence>
<keyword evidence="3" id="KW-1185">Reference proteome</keyword>
<gene>
    <name evidence="2" type="ORF">AGERDE_LOCUS774</name>
</gene>
<dbReference type="OrthoDB" id="2420613at2759"/>
<accession>A0A9N8YP85</accession>
<proteinExistence type="predicted"/>
<dbReference type="AlphaFoldDB" id="A0A9N8YP85"/>
<dbReference type="Proteomes" id="UP000789831">
    <property type="component" value="Unassembled WGS sequence"/>
</dbReference>
<evidence type="ECO:0000256" key="1">
    <source>
        <dbReference type="SAM" id="MobiDB-lite"/>
    </source>
</evidence>
<comment type="caution">
    <text evidence="2">The sequence shown here is derived from an EMBL/GenBank/DDBJ whole genome shotgun (WGS) entry which is preliminary data.</text>
</comment>